<dbReference type="InterPro" id="IPR052306">
    <property type="entry name" value="CYP450_71D"/>
</dbReference>
<dbReference type="EMBL" id="JACXVP010000001">
    <property type="protein sequence ID" value="KAG5628989.1"/>
    <property type="molecule type" value="Genomic_DNA"/>
</dbReference>
<evidence type="ECO:0008006" key="11">
    <source>
        <dbReference type="Google" id="ProtNLM"/>
    </source>
</evidence>
<dbReference type="PANTHER" id="PTHR47953">
    <property type="entry name" value="OS08G0105600 PROTEIN"/>
    <property type="match status" value="1"/>
</dbReference>
<sequence length="150" mass="17033">MKDMFSGGTETSSTLIHWAMVEMMRNPSVLLKAQAEIRNTFTEKETFTIHPPGPLLIARECREEVDINGYTIPLKTKIMVNAWAIGRDPKYWIDAKCFKPERFEQISVAFIGNNFEFLPFGSGRRICLGISFVKRSDLAPMKIGLEDKAS</sequence>
<proteinExistence type="inferred from homology"/>
<evidence type="ECO:0000256" key="2">
    <source>
        <dbReference type="ARBA" id="ARBA00022617"/>
    </source>
</evidence>
<dbReference type="PRINTS" id="PR00463">
    <property type="entry name" value="EP450I"/>
</dbReference>
<dbReference type="PRINTS" id="PR00385">
    <property type="entry name" value="P450"/>
</dbReference>
<comment type="cofactor">
    <cofactor evidence="7">
        <name>heme</name>
        <dbReference type="ChEBI" id="CHEBI:30413"/>
    </cofactor>
</comment>
<evidence type="ECO:0000256" key="6">
    <source>
        <dbReference type="ARBA" id="ARBA00023033"/>
    </source>
</evidence>
<comment type="caution">
    <text evidence="9">The sequence shown here is derived from an EMBL/GenBank/DDBJ whole genome shotgun (WGS) entry which is preliminary data.</text>
</comment>
<dbReference type="OrthoDB" id="1285137at2759"/>
<keyword evidence="3 7" id="KW-0479">Metal-binding</keyword>
<evidence type="ECO:0000256" key="1">
    <source>
        <dbReference type="ARBA" id="ARBA00010617"/>
    </source>
</evidence>
<dbReference type="PROSITE" id="PS00086">
    <property type="entry name" value="CYTOCHROME_P450"/>
    <property type="match status" value="1"/>
</dbReference>
<gene>
    <name evidence="9" type="ORF">H5410_000706</name>
</gene>
<keyword evidence="6 8" id="KW-0503">Monooxygenase</keyword>
<reference evidence="9 10" key="1">
    <citation type="submission" date="2020-09" db="EMBL/GenBank/DDBJ databases">
        <title>De no assembly of potato wild relative species, Solanum commersonii.</title>
        <authorList>
            <person name="Cho K."/>
        </authorList>
    </citation>
    <scope>NUCLEOTIDE SEQUENCE [LARGE SCALE GENOMIC DNA]</scope>
    <source>
        <strain evidence="9">LZ3.2</strain>
        <tissue evidence="9">Leaf</tissue>
    </source>
</reference>
<evidence type="ECO:0000256" key="5">
    <source>
        <dbReference type="ARBA" id="ARBA00023004"/>
    </source>
</evidence>
<dbReference type="GO" id="GO:0016705">
    <property type="term" value="F:oxidoreductase activity, acting on paired donors, with incorporation or reduction of molecular oxygen"/>
    <property type="evidence" value="ECO:0007669"/>
    <property type="project" value="InterPro"/>
</dbReference>
<accession>A0A9J6AWM1</accession>
<dbReference type="InterPro" id="IPR001128">
    <property type="entry name" value="Cyt_P450"/>
</dbReference>
<keyword evidence="10" id="KW-1185">Reference proteome</keyword>
<dbReference type="PANTHER" id="PTHR47953:SF16">
    <property type="entry name" value="CYTOCHROME P450 71D8"/>
    <property type="match status" value="1"/>
</dbReference>
<keyword evidence="2 7" id="KW-0349">Heme</keyword>
<dbReference type="InterPro" id="IPR017972">
    <property type="entry name" value="Cyt_P450_CS"/>
</dbReference>
<comment type="similarity">
    <text evidence="1 8">Belongs to the cytochrome P450 family.</text>
</comment>
<feature type="binding site" description="axial binding residue" evidence="7">
    <location>
        <position position="127"/>
    </location>
    <ligand>
        <name>heme</name>
        <dbReference type="ChEBI" id="CHEBI:30413"/>
    </ligand>
    <ligandPart>
        <name>Fe</name>
        <dbReference type="ChEBI" id="CHEBI:18248"/>
    </ligandPart>
</feature>
<dbReference type="AlphaFoldDB" id="A0A9J6AWM1"/>
<dbReference type="SUPFAM" id="SSF48264">
    <property type="entry name" value="Cytochrome P450"/>
    <property type="match status" value="1"/>
</dbReference>
<keyword evidence="5 7" id="KW-0408">Iron</keyword>
<organism evidence="9 10">
    <name type="scientific">Solanum commersonii</name>
    <name type="common">Commerson's wild potato</name>
    <name type="synonym">Commerson's nightshade</name>
    <dbReference type="NCBI Taxonomy" id="4109"/>
    <lineage>
        <taxon>Eukaryota</taxon>
        <taxon>Viridiplantae</taxon>
        <taxon>Streptophyta</taxon>
        <taxon>Embryophyta</taxon>
        <taxon>Tracheophyta</taxon>
        <taxon>Spermatophyta</taxon>
        <taxon>Magnoliopsida</taxon>
        <taxon>eudicotyledons</taxon>
        <taxon>Gunneridae</taxon>
        <taxon>Pentapetalae</taxon>
        <taxon>asterids</taxon>
        <taxon>lamiids</taxon>
        <taxon>Solanales</taxon>
        <taxon>Solanaceae</taxon>
        <taxon>Solanoideae</taxon>
        <taxon>Solaneae</taxon>
        <taxon>Solanum</taxon>
    </lineage>
</organism>
<evidence type="ECO:0000256" key="8">
    <source>
        <dbReference type="RuleBase" id="RU000461"/>
    </source>
</evidence>
<name>A0A9J6AWM1_SOLCO</name>
<keyword evidence="4 8" id="KW-0560">Oxidoreductase</keyword>
<dbReference type="GO" id="GO:0004497">
    <property type="term" value="F:monooxygenase activity"/>
    <property type="evidence" value="ECO:0007669"/>
    <property type="project" value="UniProtKB-KW"/>
</dbReference>
<evidence type="ECO:0000313" key="10">
    <source>
        <dbReference type="Proteomes" id="UP000824120"/>
    </source>
</evidence>
<dbReference type="Proteomes" id="UP000824120">
    <property type="component" value="Chromosome 1"/>
</dbReference>
<evidence type="ECO:0000256" key="4">
    <source>
        <dbReference type="ARBA" id="ARBA00023002"/>
    </source>
</evidence>
<evidence type="ECO:0000256" key="3">
    <source>
        <dbReference type="ARBA" id="ARBA00022723"/>
    </source>
</evidence>
<dbReference type="InterPro" id="IPR036396">
    <property type="entry name" value="Cyt_P450_sf"/>
</dbReference>
<evidence type="ECO:0000313" key="9">
    <source>
        <dbReference type="EMBL" id="KAG5628989.1"/>
    </source>
</evidence>
<dbReference type="Pfam" id="PF00067">
    <property type="entry name" value="p450"/>
    <property type="match status" value="1"/>
</dbReference>
<dbReference type="InterPro" id="IPR002401">
    <property type="entry name" value="Cyt_P450_E_grp-I"/>
</dbReference>
<dbReference type="Gene3D" id="1.10.630.10">
    <property type="entry name" value="Cytochrome P450"/>
    <property type="match status" value="1"/>
</dbReference>
<protein>
    <recommendedName>
        <fullName evidence="11">Cytochrome P450</fullName>
    </recommendedName>
</protein>
<dbReference type="GO" id="GO:0020037">
    <property type="term" value="F:heme binding"/>
    <property type="evidence" value="ECO:0007669"/>
    <property type="project" value="InterPro"/>
</dbReference>
<evidence type="ECO:0000256" key="7">
    <source>
        <dbReference type="PIRSR" id="PIRSR602401-1"/>
    </source>
</evidence>
<dbReference type="GO" id="GO:0005506">
    <property type="term" value="F:iron ion binding"/>
    <property type="evidence" value="ECO:0007669"/>
    <property type="project" value="InterPro"/>
</dbReference>